<dbReference type="AlphaFoldDB" id="A0A7T4UR81"/>
<evidence type="ECO:0000313" key="10">
    <source>
        <dbReference type="Proteomes" id="UP000596063"/>
    </source>
</evidence>
<dbReference type="InterPro" id="IPR029510">
    <property type="entry name" value="Ald_DH_CS_GLU"/>
</dbReference>
<dbReference type="SUPFAM" id="SSF53720">
    <property type="entry name" value="ALDH-like"/>
    <property type="match status" value="1"/>
</dbReference>
<name>A0A7T4UR81_9GAMM</name>
<evidence type="ECO:0000256" key="7">
    <source>
        <dbReference type="RuleBase" id="RU003345"/>
    </source>
</evidence>
<reference evidence="9 10" key="1">
    <citation type="submission" date="2020-12" db="EMBL/GenBank/DDBJ databases">
        <authorList>
            <person name="Shan Y."/>
        </authorList>
    </citation>
    <scope>NUCLEOTIDE SEQUENCE [LARGE SCALE GENOMIC DNA]</scope>
    <source>
        <strain evidence="10">csc3.9</strain>
    </source>
</reference>
<feature type="active site" evidence="5 6">
    <location>
        <position position="215"/>
    </location>
</feature>
<dbReference type="InterPro" id="IPR016163">
    <property type="entry name" value="Ald_DH_C"/>
</dbReference>
<dbReference type="RefSeq" id="WP_198571032.1">
    <property type="nucleotide sequence ID" value="NZ_CP066167.1"/>
</dbReference>
<dbReference type="Gene3D" id="3.40.605.10">
    <property type="entry name" value="Aldehyde Dehydrogenase, Chain A, domain 1"/>
    <property type="match status" value="1"/>
</dbReference>
<dbReference type="InterPro" id="IPR016162">
    <property type="entry name" value="Ald_DH_N"/>
</dbReference>
<dbReference type="GO" id="GO:0004029">
    <property type="term" value="F:aldehyde dehydrogenase (NAD+) activity"/>
    <property type="evidence" value="ECO:0007669"/>
    <property type="project" value="TreeGrafter"/>
</dbReference>
<evidence type="ECO:0000256" key="6">
    <source>
        <dbReference type="PROSITE-ProRule" id="PRU10007"/>
    </source>
</evidence>
<dbReference type="InterPro" id="IPR015590">
    <property type="entry name" value="Aldehyde_DH_dom"/>
</dbReference>
<dbReference type="KEGG" id="snan:I6N98_06770"/>
<comment type="similarity">
    <text evidence="1 4 7">Belongs to the aldehyde dehydrogenase family.</text>
</comment>
<feature type="domain" description="Aldehyde dehydrogenase" evidence="8">
    <location>
        <begin position="25"/>
        <end position="428"/>
    </location>
</feature>
<evidence type="ECO:0000259" key="8">
    <source>
        <dbReference type="Pfam" id="PF00171"/>
    </source>
</evidence>
<feature type="active site" evidence="5">
    <location>
        <position position="249"/>
    </location>
</feature>
<dbReference type="PROSITE" id="PS00687">
    <property type="entry name" value="ALDEHYDE_DEHYDR_GLU"/>
    <property type="match status" value="1"/>
</dbReference>
<evidence type="ECO:0000256" key="1">
    <source>
        <dbReference type="ARBA" id="ARBA00009986"/>
    </source>
</evidence>
<dbReference type="GO" id="GO:0006081">
    <property type="term" value="P:aldehyde metabolic process"/>
    <property type="evidence" value="ECO:0007669"/>
    <property type="project" value="InterPro"/>
</dbReference>
<dbReference type="Gene3D" id="3.40.309.10">
    <property type="entry name" value="Aldehyde Dehydrogenase, Chain A, domain 2"/>
    <property type="match status" value="1"/>
</dbReference>
<keyword evidence="3" id="KW-0520">NAD</keyword>
<dbReference type="InterPro" id="IPR012394">
    <property type="entry name" value="Aldehyde_DH_NAD(P)"/>
</dbReference>
<accession>A0A7T4UR81</accession>
<dbReference type="PANTHER" id="PTHR43570">
    <property type="entry name" value="ALDEHYDE DEHYDROGENASE"/>
    <property type="match status" value="1"/>
</dbReference>
<protein>
    <recommendedName>
        <fullName evidence="4">Aldehyde dehydrogenase</fullName>
    </recommendedName>
</protein>
<dbReference type="Proteomes" id="UP000596063">
    <property type="component" value="Chromosome"/>
</dbReference>
<evidence type="ECO:0000256" key="3">
    <source>
        <dbReference type="ARBA" id="ARBA00023027"/>
    </source>
</evidence>
<evidence type="ECO:0000256" key="4">
    <source>
        <dbReference type="PIRNR" id="PIRNR036492"/>
    </source>
</evidence>
<evidence type="ECO:0000256" key="5">
    <source>
        <dbReference type="PIRSR" id="PIRSR036492-1"/>
    </source>
</evidence>
<evidence type="ECO:0000313" key="9">
    <source>
        <dbReference type="EMBL" id="QQD19548.1"/>
    </source>
</evidence>
<proteinExistence type="inferred from homology"/>
<dbReference type="Pfam" id="PF00171">
    <property type="entry name" value="Aldedh"/>
    <property type="match status" value="1"/>
</dbReference>
<evidence type="ECO:0000256" key="2">
    <source>
        <dbReference type="ARBA" id="ARBA00023002"/>
    </source>
</evidence>
<keyword evidence="2 4" id="KW-0560">Oxidoreductase</keyword>
<dbReference type="PANTHER" id="PTHR43570:SF20">
    <property type="entry name" value="ALDEHYDE DEHYDROGENASE ALDX-RELATED"/>
    <property type="match status" value="1"/>
</dbReference>
<sequence>MESNSLSTQFQALSRAAGDEVYPSLAVRRDRLTRLEAMLRDKEGLLCDAMNQDYGHRSKRQSAFADITTTLKSINHARRHLRFWMAKTPRQVDMSLRLTGARSYSEYVPKGVVGVISPWNFPVNLTFSPVVSAFAAGNRVFIKPSEVTPATAELIQAACSEYFQPDEVAVACGGVEVAKQFVELPFDHLIYTGGEVIAKSIMAAAANNLVPLTLELGGKSPVMIADDADLSQAAKKVAFGKIFNAGQICIAPDYVMLNPAQLEPFVSALEAALQHMASAHDSDGVDVVNDRHRQRIDFLVDEARQAGADVRTVQCGAYRADIVINPDADMAICSQEIFGPVVVVRTCNSVTEQLAEVAARPHPLVAYYFGRSSAGFEHVARQIRCGALVKNDIIFQYANDDFPFGGVGASGMGKYRGIDGFQEFSNLRPVFKSGAIDTSSLVTPPYPRLFEAVNNIMRKL</sequence>
<gene>
    <name evidence="9" type="ORF">I6N98_06770</name>
</gene>
<organism evidence="9 10">
    <name type="scientific">Spongiibacter nanhainus</name>
    <dbReference type="NCBI Taxonomy" id="2794344"/>
    <lineage>
        <taxon>Bacteria</taxon>
        <taxon>Pseudomonadati</taxon>
        <taxon>Pseudomonadota</taxon>
        <taxon>Gammaproteobacteria</taxon>
        <taxon>Cellvibrionales</taxon>
        <taxon>Spongiibacteraceae</taxon>
        <taxon>Spongiibacter</taxon>
    </lineage>
</organism>
<dbReference type="PIRSF" id="PIRSF036492">
    <property type="entry name" value="ALDH"/>
    <property type="match status" value="1"/>
</dbReference>
<dbReference type="InterPro" id="IPR016161">
    <property type="entry name" value="Ald_DH/histidinol_DH"/>
</dbReference>
<dbReference type="GO" id="GO:0005737">
    <property type="term" value="C:cytoplasm"/>
    <property type="evidence" value="ECO:0007669"/>
    <property type="project" value="TreeGrafter"/>
</dbReference>
<dbReference type="EMBL" id="CP066167">
    <property type="protein sequence ID" value="QQD19548.1"/>
    <property type="molecule type" value="Genomic_DNA"/>
</dbReference>
<keyword evidence="10" id="KW-1185">Reference proteome</keyword>